<accession>A0A0N5CAY9</accession>
<evidence type="ECO:0000256" key="1">
    <source>
        <dbReference type="SAM" id="MobiDB-lite"/>
    </source>
</evidence>
<evidence type="ECO:0000313" key="5">
    <source>
        <dbReference type="WBParaSite" id="SPAL_0001505500.1"/>
    </source>
</evidence>
<evidence type="ECO:0000313" key="4">
    <source>
        <dbReference type="Proteomes" id="UP000046392"/>
    </source>
</evidence>
<dbReference type="WBParaSite" id="SPAL_0001505500.1">
    <property type="protein sequence ID" value="SPAL_0001505500.1"/>
    <property type="gene ID" value="SPAL_0001505500"/>
</dbReference>
<evidence type="ECO:0000256" key="2">
    <source>
        <dbReference type="SAM" id="SignalP"/>
    </source>
</evidence>
<sequence>MLTFPLFLAILFIGCQTYENKETGGESASFNLRLNDVSYYSNNIGEGGSKFNLMSGYVENKDQQKRQARKRSAKSKASKKVSAKKPKKPLYKDINKLREKYFKPPLQINKTLSLELQDYVKKFIKNDSGLKPMVPQPTDLYYYCFSNEKYDPIGYWSKDAGFFLTYDYIYKDLIDLFYTKLLWKSSTHIGCGVYGDEYGVATYCRITPRGNIKGEYKKNIFNSD</sequence>
<feature type="region of interest" description="Disordered" evidence="1">
    <location>
        <begin position="65"/>
        <end position="87"/>
    </location>
</feature>
<dbReference type="InterPro" id="IPR035940">
    <property type="entry name" value="CAP_sf"/>
</dbReference>
<dbReference type="AlphaFoldDB" id="A0A0N5CAY9"/>
<dbReference type="SUPFAM" id="SSF55797">
    <property type="entry name" value="PR-1-like"/>
    <property type="match status" value="1"/>
</dbReference>
<keyword evidence="4" id="KW-1185">Reference proteome</keyword>
<feature type="signal peptide" evidence="2">
    <location>
        <begin position="1"/>
        <end position="17"/>
    </location>
</feature>
<feature type="domain" description="SCP" evidence="3">
    <location>
        <begin position="93"/>
        <end position="203"/>
    </location>
</feature>
<protein>
    <submittedName>
        <fullName evidence="5">SCP domain-containing protein</fullName>
    </submittedName>
</protein>
<name>A0A0N5CAY9_STREA</name>
<organism evidence="4 5">
    <name type="scientific">Strongyloides papillosus</name>
    <name type="common">Intestinal threadworm</name>
    <dbReference type="NCBI Taxonomy" id="174720"/>
    <lineage>
        <taxon>Eukaryota</taxon>
        <taxon>Metazoa</taxon>
        <taxon>Ecdysozoa</taxon>
        <taxon>Nematoda</taxon>
        <taxon>Chromadorea</taxon>
        <taxon>Rhabditida</taxon>
        <taxon>Tylenchina</taxon>
        <taxon>Panagrolaimomorpha</taxon>
        <taxon>Strongyloidoidea</taxon>
        <taxon>Strongyloididae</taxon>
        <taxon>Strongyloides</taxon>
    </lineage>
</organism>
<feature type="chain" id="PRO_5005895629" evidence="2">
    <location>
        <begin position="18"/>
        <end position="224"/>
    </location>
</feature>
<reference evidence="5" key="1">
    <citation type="submission" date="2017-02" db="UniProtKB">
        <authorList>
            <consortium name="WormBaseParasite"/>
        </authorList>
    </citation>
    <scope>IDENTIFICATION</scope>
</reference>
<dbReference type="Pfam" id="PF00188">
    <property type="entry name" value="CAP"/>
    <property type="match status" value="1"/>
</dbReference>
<dbReference type="Gene3D" id="3.40.33.10">
    <property type="entry name" value="CAP"/>
    <property type="match status" value="1"/>
</dbReference>
<dbReference type="InterPro" id="IPR014044">
    <property type="entry name" value="CAP_dom"/>
</dbReference>
<feature type="compositionally biased region" description="Basic residues" evidence="1">
    <location>
        <begin position="66"/>
        <end position="87"/>
    </location>
</feature>
<dbReference type="Proteomes" id="UP000046392">
    <property type="component" value="Unplaced"/>
</dbReference>
<keyword evidence="2" id="KW-0732">Signal</keyword>
<proteinExistence type="predicted"/>
<evidence type="ECO:0000259" key="3">
    <source>
        <dbReference type="Pfam" id="PF00188"/>
    </source>
</evidence>